<feature type="domain" description="DUF7745" evidence="1">
    <location>
        <begin position="73"/>
        <end position="191"/>
    </location>
</feature>
<sequence length="191" mass="22100">MEGKTYYYVQKLRPIPTKTPDVQSLQCWRKPKWVGRHPKGKLGGEAPTAPKGGTLAGIHRSVWAPSLWHSPLPQIEDYVDLVAIDAFLGKLLANTYYTLDYCYRKNGMGLRCCTSLLYLWMTEHLFHGKKKTTCSIEDHHWGCIRLLTKAEWTIRLDEVMEKTIRWYPQWNERKDVIIKCGGFPNISLMGT</sequence>
<dbReference type="Proteomes" id="UP000257109">
    <property type="component" value="Unassembled WGS sequence"/>
</dbReference>
<dbReference type="EMBL" id="QJKJ01013681">
    <property type="protein sequence ID" value="RDX65905.1"/>
    <property type="molecule type" value="Genomic_DNA"/>
</dbReference>
<proteinExistence type="predicted"/>
<feature type="non-terminal residue" evidence="2">
    <location>
        <position position="1"/>
    </location>
</feature>
<comment type="caution">
    <text evidence="2">The sequence shown here is derived from an EMBL/GenBank/DDBJ whole genome shotgun (WGS) entry which is preliminary data.</text>
</comment>
<name>A0A371EIM5_MUCPR</name>
<dbReference type="Pfam" id="PF24924">
    <property type="entry name" value="DUF7745"/>
    <property type="match status" value="1"/>
</dbReference>
<dbReference type="PANTHER" id="PTHR48154:SF1">
    <property type="entry name" value="PROTEIN, PUTATIVE-RELATED"/>
    <property type="match status" value="1"/>
</dbReference>
<dbReference type="InterPro" id="IPR056647">
    <property type="entry name" value="DUF7745"/>
</dbReference>
<dbReference type="AlphaFoldDB" id="A0A371EIM5"/>
<accession>A0A371EIM5</accession>
<dbReference type="PANTHER" id="PTHR48154">
    <property type="entry name" value="PROTEIN, PUTATIVE-RELATED"/>
    <property type="match status" value="1"/>
</dbReference>
<protein>
    <recommendedName>
        <fullName evidence="1">DUF7745 domain-containing protein</fullName>
    </recommendedName>
</protein>
<reference evidence="2" key="1">
    <citation type="submission" date="2018-05" db="EMBL/GenBank/DDBJ databases">
        <title>Draft genome of Mucuna pruriens seed.</title>
        <authorList>
            <person name="Nnadi N.E."/>
            <person name="Vos R."/>
            <person name="Hasami M.H."/>
            <person name="Devisetty U.K."/>
            <person name="Aguiy J.C."/>
        </authorList>
    </citation>
    <scope>NUCLEOTIDE SEQUENCE [LARGE SCALE GENOMIC DNA]</scope>
    <source>
        <strain evidence="2">JCA_2017</strain>
    </source>
</reference>
<keyword evidence="3" id="KW-1185">Reference proteome</keyword>
<evidence type="ECO:0000313" key="3">
    <source>
        <dbReference type="Proteomes" id="UP000257109"/>
    </source>
</evidence>
<evidence type="ECO:0000313" key="2">
    <source>
        <dbReference type="EMBL" id="RDX65905.1"/>
    </source>
</evidence>
<gene>
    <name evidence="2" type="ORF">CR513_55385</name>
</gene>
<evidence type="ECO:0000259" key="1">
    <source>
        <dbReference type="Pfam" id="PF24924"/>
    </source>
</evidence>
<organism evidence="2 3">
    <name type="scientific">Mucuna pruriens</name>
    <name type="common">Velvet bean</name>
    <name type="synonym">Dolichos pruriens</name>
    <dbReference type="NCBI Taxonomy" id="157652"/>
    <lineage>
        <taxon>Eukaryota</taxon>
        <taxon>Viridiplantae</taxon>
        <taxon>Streptophyta</taxon>
        <taxon>Embryophyta</taxon>
        <taxon>Tracheophyta</taxon>
        <taxon>Spermatophyta</taxon>
        <taxon>Magnoliopsida</taxon>
        <taxon>eudicotyledons</taxon>
        <taxon>Gunneridae</taxon>
        <taxon>Pentapetalae</taxon>
        <taxon>rosids</taxon>
        <taxon>fabids</taxon>
        <taxon>Fabales</taxon>
        <taxon>Fabaceae</taxon>
        <taxon>Papilionoideae</taxon>
        <taxon>50 kb inversion clade</taxon>
        <taxon>NPAAA clade</taxon>
        <taxon>indigoferoid/millettioid clade</taxon>
        <taxon>Phaseoleae</taxon>
        <taxon>Mucuna</taxon>
    </lineage>
</organism>